<dbReference type="EMBL" id="PQFF01000081">
    <property type="protein sequence ID" value="RHZ84145.1"/>
    <property type="molecule type" value="Genomic_DNA"/>
</dbReference>
<dbReference type="Proteomes" id="UP000266861">
    <property type="component" value="Unassembled WGS sequence"/>
</dbReference>
<comment type="caution">
    <text evidence="1">The sequence shown here is derived from an EMBL/GenBank/DDBJ whole genome shotgun (WGS) entry which is preliminary data.</text>
</comment>
<gene>
    <name evidence="1" type="ORF">Glove_85g145</name>
</gene>
<protein>
    <submittedName>
        <fullName evidence="1">Uncharacterized protein</fullName>
    </submittedName>
</protein>
<evidence type="ECO:0000313" key="2">
    <source>
        <dbReference type="Proteomes" id="UP000266861"/>
    </source>
</evidence>
<sequence length="84" mass="9678">MSSILEESEFLSESLQNYTKKSDINISKESEVEIKEFSNKTYANLITLVTEHNFSNKAENAIIKFFNKHSNLSQLPFSKNIETD</sequence>
<name>A0A397J710_9GLOM</name>
<dbReference type="AlphaFoldDB" id="A0A397J710"/>
<organism evidence="1 2">
    <name type="scientific">Diversispora epigaea</name>
    <dbReference type="NCBI Taxonomy" id="1348612"/>
    <lineage>
        <taxon>Eukaryota</taxon>
        <taxon>Fungi</taxon>
        <taxon>Fungi incertae sedis</taxon>
        <taxon>Mucoromycota</taxon>
        <taxon>Glomeromycotina</taxon>
        <taxon>Glomeromycetes</taxon>
        <taxon>Diversisporales</taxon>
        <taxon>Diversisporaceae</taxon>
        <taxon>Diversispora</taxon>
    </lineage>
</organism>
<accession>A0A397J710</accession>
<dbReference type="OrthoDB" id="2443107at2759"/>
<evidence type="ECO:0000313" key="1">
    <source>
        <dbReference type="EMBL" id="RHZ84145.1"/>
    </source>
</evidence>
<reference evidence="1 2" key="1">
    <citation type="submission" date="2018-08" db="EMBL/GenBank/DDBJ databases">
        <title>Genome and evolution of the arbuscular mycorrhizal fungus Diversispora epigaea (formerly Glomus versiforme) and its bacterial endosymbionts.</title>
        <authorList>
            <person name="Sun X."/>
            <person name="Fei Z."/>
            <person name="Harrison M."/>
        </authorList>
    </citation>
    <scope>NUCLEOTIDE SEQUENCE [LARGE SCALE GENOMIC DNA]</scope>
    <source>
        <strain evidence="1 2">IT104</strain>
    </source>
</reference>
<keyword evidence="2" id="KW-1185">Reference proteome</keyword>
<proteinExistence type="predicted"/>